<gene>
    <name evidence="1" type="ORF">Esi_0192_0031</name>
</gene>
<dbReference type="EMBL" id="FN649748">
    <property type="protein sequence ID" value="CBN79126.1"/>
    <property type="molecule type" value="Genomic_DNA"/>
</dbReference>
<evidence type="ECO:0000313" key="2">
    <source>
        <dbReference type="Proteomes" id="UP000002630"/>
    </source>
</evidence>
<organism evidence="1 2">
    <name type="scientific">Ectocarpus siliculosus</name>
    <name type="common">Brown alga</name>
    <name type="synonym">Conferva siliculosa</name>
    <dbReference type="NCBI Taxonomy" id="2880"/>
    <lineage>
        <taxon>Eukaryota</taxon>
        <taxon>Sar</taxon>
        <taxon>Stramenopiles</taxon>
        <taxon>Ochrophyta</taxon>
        <taxon>PX clade</taxon>
        <taxon>Phaeophyceae</taxon>
        <taxon>Ectocarpales</taxon>
        <taxon>Ectocarpaceae</taxon>
        <taxon>Ectocarpus</taxon>
    </lineage>
</organism>
<keyword evidence="2" id="KW-1185">Reference proteome</keyword>
<dbReference type="OrthoDB" id="10598577at2759"/>
<dbReference type="AlphaFoldDB" id="D8LHH5"/>
<protein>
    <submittedName>
        <fullName evidence="1">Uncharacterized protein</fullName>
    </submittedName>
</protein>
<name>D8LHH5_ECTSI</name>
<dbReference type="Proteomes" id="UP000002630">
    <property type="component" value="Linkage Group LG23"/>
</dbReference>
<reference evidence="1 2" key="1">
    <citation type="journal article" date="2010" name="Nature">
        <title>The Ectocarpus genome and the independent evolution of multicellularity in brown algae.</title>
        <authorList>
            <person name="Cock J.M."/>
            <person name="Sterck L."/>
            <person name="Rouze P."/>
            <person name="Scornet D."/>
            <person name="Allen A.E."/>
            <person name="Amoutzias G."/>
            <person name="Anthouard V."/>
            <person name="Artiguenave F."/>
            <person name="Aury J.M."/>
            <person name="Badger J.H."/>
            <person name="Beszteri B."/>
            <person name="Billiau K."/>
            <person name="Bonnet E."/>
            <person name="Bothwell J.H."/>
            <person name="Bowler C."/>
            <person name="Boyen C."/>
            <person name="Brownlee C."/>
            <person name="Carrano C.J."/>
            <person name="Charrier B."/>
            <person name="Cho G.Y."/>
            <person name="Coelho S.M."/>
            <person name="Collen J."/>
            <person name="Corre E."/>
            <person name="Da Silva C."/>
            <person name="Delage L."/>
            <person name="Delaroque N."/>
            <person name="Dittami S.M."/>
            <person name="Doulbeau S."/>
            <person name="Elias M."/>
            <person name="Farnham G."/>
            <person name="Gachon C.M."/>
            <person name="Gschloessl B."/>
            <person name="Heesch S."/>
            <person name="Jabbari K."/>
            <person name="Jubin C."/>
            <person name="Kawai H."/>
            <person name="Kimura K."/>
            <person name="Kloareg B."/>
            <person name="Kupper F.C."/>
            <person name="Lang D."/>
            <person name="Le Bail A."/>
            <person name="Leblanc C."/>
            <person name="Lerouge P."/>
            <person name="Lohr M."/>
            <person name="Lopez P.J."/>
            <person name="Martens C."/>
            <person name="Maumus F."/>
            <person name="Michel G."/>
            <person name="Miranda-Saavedra D."/>
            <person name="Morales J."/>
            <person name="Moreau H."/>
            <person name="Motomura T."/>
            <person name="Nagasato C."/>
            <person name="Napoli C.A."/>
            <person name="Nelson D.R."/>
            <person name="Nyvall-Collen P."/>
            <person name="Peters A.F."/>
            <person name="Pommier C."/>
            <person name="Potin P."/>
            <person name="Poulain J."/>
            <person name="Quesneville H."/>
            <person name="Read B."/>
            <person name="Rensing S.A."/>
            <person name="Ritter A."/>
            <person name="Rousvoal S."/>
            <person name="Samanta M."/>
            <person name="Samson G."/>
            <person name="Schroeder D.C."/>
            <person name="Segurens B."/>
            <person name="Strittmatter M."/>
            <person name="Tonon T."/>
            <person name="Tregear J.W."/>
            <person name="Valentin K."/>
            <person name="von Dassow P."/>
            <person name="Yamagishi T."/>
            <person name="Van de Peer Y."/>
            <person name="Wincker P."/>
        </authorList>
    </citation>
    <scope>NUCLEOTIDE SEQUENCE [LARGE SCALE GENOMIC DNA]</scope>
    <source>
        <strain evidence="2">Ec32 / CCAP1310/4</strain>
    </source>
</reference>
<accession>D8LHH5</accession>
<sequence>MLHTLRRADLNDASSTRQAADAASTFLKANPCQYFTPMHPIDAIRGIVGTCVDSEQVFKAALTTTYRSYY</sequence>
<dbReference type="EMBL" id="FN648367">
    <property type="protein sequence ID" value="CBN79126.1"/>
    <property type="molecule type" value="Genomic_DNA"/>
</dbReference>
<evidence type="ECO:0000313" key="1">
    <source>
        <dbReference type="EMBL" id="CBN79126.1"/>
    </source>
</evidence>
<proteinExistence type="predicted"/>
<dbReference type="InParanoid" id="D8LHH5"/>